<sequence>MAQQVINRPATTAQVQYLERIVGWIREVDADDEIAAQWAAYLDGEPEKDVTSLAITRLKEYLTIVRASRRAVAAPDAPAPGFYLHNEQVYEVKLSKADRPYAKVLSETTGRFTYDKGAIYHLEGATPMTLAEAAAYGKRTGRCCVCGRTLTNPTSVEAGIGPVCSGRFA</sequence>
<dbReference type="Pfam" id="PF19474">
    <property type="entry name" value="DUF6011"/>
    <property type="match status" value="1"/>
</dbReference>
<name>A0A977KLU8_9CAUD</name>
<keyword evidence="2" id="KW-1185">Reference proteome</keyword>
<dbReference type="EMBL" id="OP297535">
    <property type="protein sequence ID" value="UXE03875.1"/>
    <property type="molecule type" value="Genomic_DNA"/>
</dbReference>
<gene>
    <name evidence="1" type="primary">152</name>
    <name evidence="1" type="ORF">SEA_OBLADI_152</name>
</gene>
<reference evidence="1" key="1">
    <citation type="submission" date="2022-08" db="EMBL/GenBank/DDBJ databases">
        <authorList>
            <person name="Abuwarda M.A."/>
            <person name="Alvarez A."/>
            <person name="Batteikh M."/>
            <person name="Baughman A.P."/>
            <person name="Chavez V."/>
            <person name="Cheng C."/>
            <person name="Cosentino E.J."/>
            <person name="Di Blasi D.L."/>
            <person name="Dooley N.L."/>
            <person name="Empson B.M."/>
            <person name="Erfanian K."/>
            <person name="Esparza P.D."/>
            <person name="Fleming H.S."/>
            <person name="Ghannam M.S."/>
            <person name="Gibbons A.C."/>
            <person name="Gonzalez C."/>
            <person name="Huq N.E."/>
            <person name="Jin K."/>
            <person name="Kamarzar M."/>
            <person name="Khaine A."/>
            <person name="Krug K.R."/>
            <person name="Lee A."/>
            <person name="Liao S."/>
            <person name="Light I."/>
            <person name="Ma Y."/>
            <person name="Magaling J.M."/>
            <person name="McLinden K.C."/>
            <person name="Melkote A."/>
            <person name="Montoya Serpas C.A."/>
            <person name="Niazmandi K."/>
            <person name="Ostroske E.C."/>
            <person name="Paek B.H."/>
            <person name="Rajiv S."/>
            <person name="Santos C.E."/>
            <person name="Semaan S.A."/>
            <person name="Senthilvelan J."/>
            <person name="Sheppy T.E."/>
            <person name="Stephenson J.C."/>
            <person name="Tenney M.E."/>
            <person name="Teoh N."/>
            <person name="Thorp J.P."/>
            <person name="Turon Font G."/>
            <person name="Uvarov E.V."/>
            <person name="Verpukhovskiy P."/>
            <person name="Wang J."/>
            <person name="Whang A.Y."/>
            <person name="Wright N.E."/>
            <person name="Wu M."/>
            <person name="Zhuang C."/>
            <person name="Bruns J.A."/>
            <person name="Chai A.E."/>
            <person name="Parikh H."/>
            <person name="Zorawik M."/>
            <person name="Garza D.R."/>
            <person name="Ngo R.T."/>
            <person name="Reddi K."/>
            <person name="Garcia-Vedrenne A.E."/>
            <person name="Freise A.C."/>
            <person name="Balish M.F."/>
            <person name="Garlena R.A."/>
            <person name="Russell D.A."/>
            <person name="Jacobs-Sera D."/>
            <person name="Hatfull G.F."/>
        </authorList>
    </citation>
    <scope>NUCLEOTIDE SEQUENCE</scope>
</reference>
<evidence type="ECO:0000313" key="1">
    <source>
        <dbReference type="EMBL" id="UXE03875.1"/>
    </source>
</evidence>
<dbReference type="InterPro" id="IPR046053">
    <property type="entry name" value="DUF6011"/>
</dbReference>
<dbReference type="Proteomes" id="UP001064297">
    <property type="component" value="Segment"/>
</dbReference>
<evidence type="ECO:0000313" key="2">
    <source>
        <dbReference type="Proteomes" id="UP001064297"/>
    </source>
</evidence>
<proteinExistence type="predicted"/>
<protein>
    <submittedName>
        <fullName evidence="1">Uncharacterized protein</fullName>
    </submittedName>
</protein>
<organism evidence="1 2">
    <name type="scientific">Gordonia phage ObLaDi</name>
    <dbReference type="NCBI Taxonomy" id="2978487"/>
    <lineage>
        <taxon>Viruses</taxon>
        <taxon>Duplodnaviria</taxon>
        <taxon>Heunggongvirae</taxon>
        <taxon>Uroviricota</taxon>
        <taxon>Caudoviricetes</taxon>
        <taxon>Kruegerviridae</taxon>
        <taxon>Cafassovirus</taxon>
        <taxon>Cafassovirus obladi</taxon>
    </lineage>
</organism>
<accession>A0A977KLU8</accession>